<dbReference type="STRING" id="338188.ERS852397_02351"/>
<evidence type="ECO:0000313" key="2">
    <source>
        <dbReference type="Proteomes" id="UP000095517"/>
    </source>
</evidence>
<reference evidence="1 2" key="1">
    <citation type="submission" date="2015-09" db="EMBL/GenBank/DDBJ databases">
        <authorList>
            <consortium name="Pathogen Informatics"/>
        </authorList>
    </citation>
    <scope>NUCLEOTIDE SEQUENCE [LARGE SCALE GENOMIC DNA]</scope>
    <source>
        <strain evidence="1 2">2789STDY5608840</strain>
    </source>
</reference>
<protein>
    <submittedName>
        <fullName evidence="1">Uncharacterized protein</fullName>
    </submittedName>
</protein>
<gene>
    <name evidence="1" type="ORF">ERS852397_02351</name>
</gene>
<name>A0A174GC90_9BACE</name>
<sequence>MESFRRSRLSIARYRILKESKLQLCQYIESNENQELLKLLRDDSGKIV</sequence>
<accession>A0A174GC90</accession>
<dbReference type="AlphaFoldDB" id="A0A174GC90"/>
<proteinExistence type="predicted"/>
<dbReference type="EMBL" id="CYZH01000012">
    <property type="protein sequence ID" value="CUO59257.1"/>
    <property type="molecule type" value="Genomic_DNA"/>
</dbReference>
<organism evidence="1 2">
    <name type="scientific">Bacteroides finegoldii</name>
    <dbReference type="NCBI Taxonomy" id="338188"/>
    <lineage>
        <taxon>Bacteria</taxon>
        <taxon>Pseudomonadati</taxon>
        <taxon>Bacteroidota</taxon>
        <taxon>Bacteroidia</taxon>
        <taxon>Bacteroidales</taxon>
        <taxon>Bacteroidaceae</taxon>
        <taxon>Bacteroides</taxon>
    </lineage>
</organism>
<dbReference type="Proteomes" id="UP000095517">
    <property type="component" value="Unassembled WGS sequence"/>
</dbReference>
<evidence type="ECO:0000313" key="1">
    <source>
        <dbReference type="EMBL" id="CUO59257.1"/>
    </source>
</evidence>